<dbReference type="Pfam" id="PF00225">
    <property type="entry name" value="Kinesin"/>
    <property type="match status" value="1"/>
</dbReference>
<dbReference type="GO" id="GO:0005524">
    <property type="term" value="F:ATP binding"/>
    <property type="evidence" value="ECO:0007669"/>
    <property type="project" value="UniProtKB-UniRule"/>
</dbReference>
<dbReference type="InterPro" id="IPR036961">
    <property type="entry name" value="Kinesin_motor_dom_sf"/>
</dbReference>
<proteinExistence type="inferred from homology"/>
<evidence type="ECO:0000313" key="13">
    <source>
        <dbReference type="Proteomes" id="UP000516437"/>
    </source>
</evidence>
<keyword evidence="3 7" id="KW-0547">Nucleotide-binding</keyword>
<dbReference type="EMBL" id="RXIC02000026">
    <property type="protein sequence ID" value="KAB1201866.1"/>
    <property type="molecule type" value="Genomic_DNA"/>
</dbReference>
<dbReference type="GO" id="GO:0007018">
    <property type="term" value="P:microtubule-based movement"/>
    <property type="evidence" value="ECO:0007669"/>
    <property type="project" value="InterPro"/>
</dbReference>
<feature type="binding site" evidence="7">
    <location>
        <begin position="107"/>
        <end position="114"/>
    </location>
    <ligand>
        <name>ATP</name>
        <dbReference type="ChEBI" id="CHEBI:30616"/>
    </ligand>
</feature>
<dbReference type="PRINTS" id="PR00380">
    <property type="entry name" value="KINESINHEAVY"/>
</dbReference>
<feature type="coiled-coil region" evidence="9">
    <location>
        <begin position="352"/>
        <end position="416"/>
    </location>
</feature>
<evidence type="ECO:0000256" key="3">
    <source>
        <dbReference type="ARBA" id="ARBA00022741"/>
    </source>
</evidence>
<organism evidence="12 13">
    <name type="scientific">Morella rubra</name>
    <name type="common">Chinese bayberry</name>
    <dbReference type="NCBI Taxonomy" id="262757"/>
    <lineage>
        <taxon>Eukaryota</taxon>
        <taxon>Viridiplantae</taxon>
        <taxon>Streptophyta</taxon>
        <taxon>Embryophyta</taxon>
        <taxon>Tracheophyta</taxon>
        <taxon>Spermatophyta</taxon>
        <taxon>Magnoliopsida</taxon>
        <taxon>eudicotyledons</taxon>
        <taxon>Gunneridae</taxon>
        <taxon>Pentapetalae</taxon>
        <taxon>rosids</taxon>
        <taxon>fabids</taxon>
        <taxon>Fagales</taxon>
        <taxon>Myricaceae</taxon>
        <taxon>Morella</taxon>
    </lineage>
</organism>
<dbReference type="Proteomes" id="UP000516437">
    <property type="component" value="Chromosome 8"/>
</dbReference>
<dbReference type="InterPro" id="IPR019821">
    <property type="entry name" value="Kinesin_motor_CS"/>
</dbReference>
<dbReference type="SMART" id="SM00129">
    <property type="entry name" value="KISc"/>
    <property type="match status" value="1"/>
</dbReference>
<protein>
    <recommendedName>
        <fullName evidence="8">Kinesin-like protein</fullName>
    </recommendedName>
</protein>
<evidence type="ECO:0000256" key="9">
    <source>
        <dbReference type="SAM" id="Coils"/>
    </source>
</evidence>
<dbReference type="OrthoDB" id="3176171at2759"/>
<comment type="caution">
    <text evidence="12">The sequence shown here is derived from an EMBL/GenBank/DDBJ whole genome shotgun (WGS) entry which is preliminary data.</text>
</comment>
<keyword evidence="13" id="KW-1185">Reference proteome</keyword>
<feature type="compositionally biased region" description="Polar residues" evidence="10">
    <location>
        <begin position="560"/>
        <end position="576"/>
    </location>
</feature>
<dbReference type="Gene3D" id="3.40.850.10">
    <property type="entry name" value="Kinesin motor domain"/>
    <property type="match status" value="1"/>
</dbReference>
<evidence type="ECO:0000256" key="4">
    <source>
        <dbReference type="ARBA" id="ARBA00022840"/>
    </source>
</evidence>
<comment type="similarity">
    <text evidence="1">Belongs to the TRAFAC class myosin-kinesin ATPase superfamily. Kinesin family. KIN-7 subfamily.</text>
</comment>
<dbReference type="PROSITE" id="PS00411">
    <property type="entry name" value="KINESIN_MOTOR_1"/>
    <property type="match status" value="1"/>
</dbReference>
<evidence type="ECO:0000256" key="1">
    <source>
        <dbReference type="ARBA" id="ARBA00007310"/>
    </source>
</evidence>
<feature type="compositionally biased region" description="Polar residues" evidence="10">
    <location>
        <begin position="656"/>
        <end position="668"/>
    </location>
</feature>
<evidence type="ECO:0000256" key="7">
    <source>
        <dbReference type="PROSITE-ProRule" id="PRU00283"/>
    </source>
</evidence>
<keyword evidence="4 7" id="KW-0067">ATP-binding</keyword>
<evidence type="ECO:0000256" key="6">
    <source>
        <dbReference type="ARBA" id="ARBA00023175"/>
    </source>
</evidence>
<accession>A0A6A1UNU9</accession>
<dbReference type="SUPFAM" id="SSF52540">
    <property type="entry name" value="P-loop containing nucleoside triphosphate hydrolases"/>
    <property type="match status" value="1"/>
</dbReference>
<name>A0A6A1UNU9_9ROSI</name>
<dbReference type="AlphaFoldDB" id="A0A6A1UNU9"/>
<dbReference type="PROSITE" id="PS50067">
    <property type="entry name" value="KINESIN_MOTOR_2"/>
    <property type="match status" value="1"/>
</dbReference>
<evidence type="ECO:0000259" key="11">
    <source>
        <dbReference type="PROSITE" id="PS50067"/>
    </source>
</evidence>
<gene>
    <name evidence="12" type="ORF">CJ030_MR8G019206</name>
</gene>
<dbReference type="InterPro" id="IPR027417">
    <property type="entry name" value="P-loop_NTPase"/>
</dbReference>
<keyword evidence="5 9" id="KW-0175">Coiled coil</keyword>
<dbReference type="InterPro" id="IPR001752">
    <property type="entry name" value="Kinesin_motor_dom"/>
</dbReference>
<evidence type="ECO:0000256" key="8">
    <source>
        <dbReference type="RuleBase" id="RU000394"/>
    </source>
</evidence>
<dbReference type="Pfam" id="PF11995">
    <property type="entry name" value="DUF3490"/>
    <property type="match status" value="1"/>
</dbReference>
<dbReference type="CDD" id="cd01374">
    <property type="entry name" value="KISc_CENP_E"/>
    <property type="match status" value="1"/>
</dbReference>
<dbReference type="InterPro" id="IPR027640">
    <property type="entry name" value="Kinesin-like_fam"/>
</dbReference>
<dbReference type="PANTHER" id="PTHR47968:SF55">
    <property type="entry name" value="KINESIN-LIKE PROTEIN KIN-7H"/>
    <property type="match status" value="1"/>
</dbReference>
<keyword evidence="6 7" id="KW-0505">Motor protein</keyword>
<dbReference type="GO" id="GO:0003777">
    <property type="term" value="F:microtubule motor activity"/>
    <property type="evidence" value="ECO:0007669"/>
    <property type="project" value="InterPro"/>
</dbReference>
<keyword evidence="2 8" id="KW-0493">Microtubule</keyword>
<dbReference type="GO" id="GO:0005874">
    <property type="term" value="C:microtubule"/>
    <property type="evidence" value="ECO:0007669"/>
    <property type="project" value="UniProtKB-KW"/>
</dbReference>
<dbReference type="FunFam" id="3.40.850.10:FF:000016">
    <property type="entry name" value="Kinesin-like protein"/>
    <property type="match status" value="1"/>
</dbReference>
<evidence type="ECO:0000256" key="2">
    <source>
        <dbReference type="ARBA" id="ARBA00022701"/>
    </source>
</evidence>
<evidence type="ECO:0000256" key="10">
    <source>
        <dbReference type="SAM" id="MobiDB-lite"/>
    </source>
</evidence>
<reference evidence="12 13" key="1">
    <citation type="journal article" date="2019" name="Plant Biotechnol. J.">
        <title>The red bayberry genome and genetic basis of sex determination.</title>
        <authorList>
            <person name="Jia H.M."/>
            <person name="Jia H.J."/>
            <person name="Cai Q.L."/>
            <person name="Wang Y."/>
            <person name="Zhao H.B."/>
            <person name="Yang W.F."/>
            <person name="Wang G.Y."/>
            <person name="Li Y.H."/>
            <person name="Zhan D.L."/>
            <person name="Shen Y.T."/>
            <person name="Niu Q.F."/>
            <person name="Chang L."/>
            <person name="Qiu J."/>
            <person name="Zhao L."/>
            <person name="Xie H.B."/>
            <person name="Fu W.Y."/>
            <person name="Jin J."/>
            <person name="Li X.W."/>
            <person name="Jiao Y."/>
            <person name="Zhou C.C."/>
            <person name="Tu T."/>
            <person name="Chai C.Y."/>
            <person name="Gao J.L."/>
            <person name="Fan L.J."/>
            <person name="van de Weg E."/>
            <person name="Wang J.Y."/>
            <person name="Gao Z.S."/>
        </authorList>
    </citation>
    <scope>NUCLEOTIDE SEQUENCE [LARGE SCALE GENOMIC DNA]</scope>
    <source>
        <tissue evidence="12">Leaves</tissue>
    </source>
</reference>
<evidence type="ECO:0000313" key="12">
    <source>
        <dbReference type="EMBL" id="KAB1201866.1"/>
    </source>
</evidence>
<dbReference type="InterPro" id="IPR021881">
    <property type="entry name" value="NACK_C"/>
</dbReference>
<dbReference type="PANTHER" id="PTHR47968">
    <property type="entry name" value="CENTROMERE PROTEIN E"/>
    <property type="match status" value="1"/>
</dbReference>
<feature type="domain" description="Kinesin motor" evidence="11">
    <location>
        <begin position="19"/>
        <end position="343"/>
    </location>
</feature>
<sequence length="998" mass="111869">MGAAGGEELMQGPSGREEKIFVSVRLRPLNEKEIQRNDVSEWECINDNTIIYRNNLSVSERSMYPTAYTFDRVFRSDCSTRQVYEEGAKEVALVVVSGINASIFAYGQTSSGKTYTMSGITEYTVSDIYDYIEQHNERNFLLKFSAMEIYNESVRDLLSADNTPLRLLDDPERGTTVEKLTEETLRDWNHFKELLSVCEAQRQIGETFLNEASSRSHQILRLTIESSAREFLGNDKSSSLTATVNFVDLAGSERASQSLAAGARLKEGCHINRSLLTLGTVIRKLSKGRNGHVPFRDSKLTRILQSSLGGNAKTAIICTMSPARTHVEQSRNTLLFASCAKEVSTNAQVNVVMSDKALVKHLQRELARLEGELRSSGSTSVTSDSATLLREKDLQIEKLKKEIKELALQRDLAQSRVKDLVRLVGDNEPALVLADQNYHYPKLRVRTSWDFENQISEAPVLANPPCHDVSVGSFDASQYSDGHSSSSDENLFQLPDFQENVLQTHSSPRFSASLPNLVGTGEYPEEIGEQTDETSEDLCKEVRCIEMDMPRINRCVEPNMSDSSPNKYVSSNMSDSGPNRYVNSNMFDSSLNRYINSDISSSIANTAISGVTVDAKGDKANQEFGSPLLKEDQESNSFLPDFLFPSPKKPSPWPMENSTPSSRSLGLTRSKSCKASLMTSLSLPWFEKVEMHESTPATGFEKEFTGRPEELQMKLSALKYDAIIDRLSRSNSQTSAGSAAVDESKMLDAKISIDENSTHRPTSTAVINEIADPQCENQHADHVVLGIGPKPIACTKNVKDVGLDPMQDDIGSPSKWPSEFKRLQKEIIELWHACNISLVHRTYFFLLFKGEPADSIYMEVELRRLYFLQEIFSRGSQTVEDGQTLTPTSSMKALRRERQMLSKQLQKRLSKQDRQNLYLKWGIGLNTRHRRLQLVHCLWTDTRDMDHIAESASVVAKLVGSVEPGQAFKEMFGLNFAPGRSSFKYCRWKHNVKHLLSA</sequence>
<evidence type="ECO:0000256" key="5">
    <source>
        <dbReference type="ARBA" id="ARBA00023054"/>
    </source>
</evidence>
<feature type="region of interest" description="Disordered" evidence="10">
    <location>
        <begin position="639"/>
        <end position="668"/>
    </location>
</feature>
<dbReference type="GO" id="GO:0008017">
    <property type="term" value="F:microtubule binding"/>
    <property type="evidence" value="ECO:0007669"/>
    <property type="project" value="InterPro"/>
</dbReference>
<feature type="region of interest" description="Disordered" evidence="10">
    <location>
        <begin position="557"/>
        <end position="576"/>
    </location>
</feature>